<dbReference type="EMBL" id="MCFF01000001">
    <property type="protein sequence ID" value="ORZ28967.1"/>
    <property type="molecule type" value="Genomic_DNA"/>
</dbReference>
<feature type="compositionally biased region" description="Low complexity" evidence="1">
    <location>
        <begin position="162"/>
        <end position="172"/>
    </location>
</feature>
<evidence type="ECO:0000256" key="1">
    <source>
        <dbReference type="SAM" id="MobiDB-lite"/>
    </source>
</evidence>
<keyword evidence="3" id="KW-1185">Reference proteome</keyword>
<name>A0A1Y2H338_9FUNG</name>
<dbReference type="PANTHER" id="PTHR46007:SF12">
    <property type="entry name" value="C2H2-TYPE DOMAIN-CONTAINING PROTEIN-RELATED"/>
    <property type="match status" value="1"/>
</dbReference>
<dbReference type="OrthoDB" id="2393272at2759"/>
<sequence length="1203" mass="134473">MAKSTQRRKTNRGSRILHQKLLPTIPGPCHGPVKVPVRIHERTGTKYIPLYKIEQMYPRMVRLEVDGRTLEPQVGFRSSRRRRQQQQQDIRKQSNHTNKNTVTESKVNDKRARNTRGYSDASRDSSGDDSDDDVIWVHYQPKQVIHVVHDCSLLQEVLPTKQQQQQQHQQEQNIPFPSPHPVADAHCNLSDSLFQRLCSGVEKVVSKQGERLSQDLIKLLELACKEQRQRGQQESLEHLEHQQRQKYQEQQEQPQEQKDQQGQKQRKRPFRIDNDDDDDASGNSDGNDDRSNVSHNSRPNHRMEYSGKTLLLMRSRSNSNGSSDTSSNSSDSGSNSSDSGSNSSDSSSNGSSSNGSSSNGSSSNGSSSNGSNSSGSSSSGRTGVSPSNGLIRDDSSTNSSECFSYSSSSSESGFLGSIVPPSAQKKRGRLHHDQDYKPADKNSAPPKSNNIDRHKHNSDDTQSLSNGGEAPNYQNYRIHFYVGSVPGSSDEFQQTKEEGSKRAGRKRGLSIDSTTKSQIKSTTASPSVMAAQPTQYTSNGPLTDGDQDQQPQCKKLKRFPRTTDIIKSQKTGAAIGKTVELMRPETATAGITKNSEELSARAPTIIVIEASPPSAQFTKSSYEGLTKFVERCGGMIEWVKDDANRDDGLKISITLTSSMEALSFYRLLIQSENKKLKERQSQQLRKWLNIALDWVWDQQDLEDLVNAITKASDIQALILDCRRSSTFSTPSPLSDFLSSAYTSKQDRDSVCSSFQRLIEHERLEELRLLSVPRFVRFQGEHQQQQQQQLHQKQQRYSSVNGGGKVEKLLNLKVLQVQFYFPDASHNWSKGHTDRILQVVKRAVQLEHLTLDCPSDLYHSCLKQLMSDRDEALRRKPYGITPSINVQFNYQNSPVLSVKVTHGGNSAAIRDKGIISYATATSATYTDTRIQEFTVNLVGAKPGKVGWLSLLSSSGLKMPFKSLTALRLRNLHDNTWVGVITKWMGSNNTYNTNGSYHRQNPQQQHQYSGVLVTAELSLQELEIDCQSLNYERFQELCGSLLSRTKLTLRSLKLTDLNLPPGENDKRKGSPVAPLEKEEGELSPDEVVPTKHTIYNGNSSVNAWECLFKSLDFSKLLKLQIERTNMGNKEATLLVKYLEASVKIVSGPALTSPATKAISHRLQKPSRSKLGLSGLSLLNTQITARGMKELILVAEKNQWDFKLEM</sequence>
<feature type="region of interest" description="Disordered" evidence="1">
    <location>
        <begin position="72"/>
        <end position="130"/>
    </location>
</feature>
<gene>
    <name evidence="2" type="ORF">BCR41DRAFT_391381</name>
</gene>
<feature type="region of interest" description="Disordered" evidence="1">
    <location>
        <begin position="232"/>
        <end position="472"/>
    </location>
</feature>
<dbReference type="GO" id="GO:0045944">
    <property type="term" value="P:positive regulation of transcription by RNA polymerase II"/>
    <property type="evidence" value="ECO:0007669"/>
    <property type="project" value="TreeGrafter"/>
</dbReference>
<evidence type="ECO:0000313" key="3">
    <source>
        <dbReference type="Proteomes" id="UP000193648"/>
    </source>
</evidence>
<proteinExistence type="predicted"/>
<feature type="compositionally biased region" description="Polar residues" evidence="1">
    <location>
        <begin position="95"/>
        <end position="105"/>
    </location>
</feature>
<feature type="region of interest" description="Disordered" evidence="1">
    <location>
        <begin position="1056"/>
        <end position="1084"/>
    </location>
</feature>
<feature type="compositionally biased region" description="Low complexity" evidence="1">
    <location>
        <begin position="315"/>
        <end position="383"/>
    </location>
</feature>
<accession>A0A1Y2H338</accession>
<organism evidence="2 3">
    <name type="scientific">Lobosporangium transversale</name>
    <dbReference type="NCBI Taxonomy" id="64571"/>
    <lineage>
        <taxon>Eukaryota</taxon>
        <taxon>Fungi</taxon>
        <taxon>Fungi incertae sedis</taxon>
        <taxon>Mucoromycota</taxon>
        <taxon>Mortierellomycotina</taxon>
        <taxon>Mortierellomycetes</taxon>
        <taxon>Mortierellales</taxon>
        <taxon>Mortierellaceae</taxon>
        <taxon>Lobosporangium</taxon>
    </lineage>
</organism>
<feature type="compositionally biased region" description="Low complexity" evidence="1">
    <location>
        <begin position="396"/>
        <end position="417"/>
    </location>
</feature>
<dbReference type="InterPro" id="IPR051647">
    <property type="entry name" value="Mediator_comp_sub12"/>
</dbReference>
<dbReference type="Proteomes" id="UP000193648">
    <property type="component" value="Unassembled WGS sequence"/>
</dbReference>
<feature type="compositionally biased region" description="Basic and acidic residues" evidence="1">
    <location>
        <begin position="232"/>
        <end position="261"/>
    </location>
</feature>
<dbReference type="RefSeq" id="XP_021886640.1">
    <property type="nucleotide sequence ID" value="XM_022028350.1"/>
</dbReference>
<protein>
    <submittedName>
        <fullName evidence="2">Uncharacterized protein</fullName>
    </submittedName>
</protein>
<feature type="compositionally biased region" description="Polar residues" evidence="1">
    <location>
        <begin position="511"/>
        <end position="541"/>
    </location>
</feature>
<dbReference type="GeneID" id="33570193"/>
<dbReference type="STRING" id="64571.A0A1Y2H338"/>
<feature type="region of interest" description="Disordered" evidence="1">
    <location>
        <begin position="162"/>
        <end position="184"/>
    </location>
</feature>
<dbReference type="GO" id="GO:0003713">
    <property type="term" value="F:transcription coactivator activity"/>
    <property type="evidence" value="ECO:0007669"/>
    <property type="project" value="TreeGrafter"/>
</dbReference>
<evidence type="ECO:0000313" key="2">
    <source>
        <dbReference type="EMBL" id="ORZ28967.1"/>
    </source>
</evidence>
<dbReference type="AlphaFoldDB" id="A0A1Y2H338"/>
<feature type="region of interest" description="Disordered" evidence="1">
    <location>
        <begin position="487"/>
        <end position="552"/>
    </location>
</feature>
<reference evidence="2 3" key="1">
    <citation type="submission" date="2016-07" db="EMBL/GenBank/DDBJ databases">
        <title>Pervasive Adenine N6-methylation of Active Genes in Fungi.</title>
        <authorList>
            <consortium name="DOE Joint Genome Institute"/>
            <person name="Mondo S.J."/>
            <person name="Dannebaum R.O."/>
            <person name="Kuo R.C."/>
            <person name="Labutti K."/>
            <person name="Haridas S."/>
            <person name="Kuo A."/>
            <person name="Salamov A."/>
            <person name="Ahrendt S.R."/>
            <person name="Lipzen A."/>
            <person name="Sullivan W."/>
            <person name="Andreopoulos W.B."/>
            <person name="Clum A."/>
            <person name="Lindquist E."/>
            <person name="Daum C."/>
            <person name="Ramamoorthy G.K."/>
            <person name="Gryganskyi A."/>
            <person name="Culley D."/>
            <person name="Magnuson J.K."/>
            <person name="James T.Y."/>
            <person name="O'Malley M.A."/>
            <person name="Stajich J.E."/>
            <person name="Spatafora J.W."/>
            <person name="Visel A."/>
            <person name="Grigoriev I.V."/>
        </authorList>
    </citation>
    <scope>NUCLEOTIDE SEQUENCE [LARGE SCALE GENOMIC DNA]</scope>
    <source>
        <strain evidence="2 3">NRRL 3116</strain>
    </source>
</reference>
<dbReference type="GO" id="GO:0016592">
    <property type="term" value="C:mediator complex"/>
    <property type="evidence" value="ECO:0007669"/>
    <property type="project" value="TreeGrafter"/>
</dbReference>
<dbReference type="PANTHER" id="PTHR46007">
    <property type="entry name" value="MEDIATOR OF RNA POLYMERASE II TRANSCRIPTION SUBUNIT 12"/>
    <property type="match status" value="1"/>
</dbReference>
<feature type="compositionally biased region" description="Basic and acidic residues" evidence="1">
    <location>
        <begin position="431"/>
        <end position="440"/>
    </location>
</feature>
<dbReference type="InParanoid" id="A0A1Y2H338"/>
<comment type="caution">
    <text evidence="2">The sequence shown here is derived from an EMBL/GenBank/DDBJ whole genome shotgun (WGS) entry which is preliminary data.</text>
</comment>